<dbReference type="Proteomes" id="UP000825799">
    <property type="component" value="Chromosome"/>
</dbReference>
<gene>
    <name evidence="1" type="ORF">K1X15_05740</name>
</gene>
<dbReference type="EMBL" id="CP080590">
    <property type="protein sequence ID" value="QYO78064.1"/>
    <property type="molecule type" value="Genomic_DNA"/>
</dbReference>
<evidence type="ECO:0000313" key="1">
    <source>
        <dbReference type="EMBL" id="QYO78064.1"/>
    </source>
</evidence>
<reference evidence="1 2" key="1">
    <citation type="submission" date="2021-08" db="EMBL/GenBank/DDBJ databases">
        <title>Devosia salina sp. nov., isolated from the South China Sea sediment.</title>
        <authorList>
            <person name="Zhou Z."/>
        </authorList>
    </citation>
    <scope>NUCLEOTIDE SEQUENCE [LARGE SCALE GENOMIC DNA]</scope>
    <source>
        <strain evidence="1 2">SCS-3</strain>
    </source>
</reference>
<accession>A0ABX8WJ84</accession>
<evidence type="ECO:0000313" key="2">
    <source>
        <dbReference type="Proteomes" id="UP000825799"/>
    </source>
</evidence>
<proteinExistence type="predicted"/>
<keyword evidence="2" id="KW-1185">Reference proteome</keyword>
<organism evidence="1 2">
    <name type="scientific">Devosia salina</name>
    <dbReference type="NCBI Taxonomy" id="2860336"/>
    <lineage>
        <taxon>Bacteria</taxon>
        <taxon>Pseudomonadati</taxon>
        <taxon>Pseudomonadota</taxon>
        <taxon>Alphaproteobacteria</taxon>
        <taxon>Hyphomicrobiales</taxon>
        <taxon>Devosiaceae</taxon>
        <taxon>Devosia</taxon>
    </lineage>
</organism>
<dbReference type="RefSeq" id="WP_220306545.1">
    <property type="nucleotide sequence ID" value="NZ_CP080590.1"/>
</dbReference>
<protein>
    <submittedName>
        <fullName evidence="1">Uncharacterized protein</fullName>
    </submittedName>
</protein>
<name>A0ABX8WJ84_9HYPH</name>
<sequence>MELSLDEAGNLRADLDAYGYMRVETECGGGEGAETFELLPGLDDKVFLLHKAEAKVCKGLMPSW</sequence>